<accession>A0A0F9S0F9</accession>
<dbReference type="AlphaFoldDB" id="A0A0F9S0F9"/>
<sequence>MQNLADKKVKTRKPHRCHGCIDIIPTGTTVRYTANVDGGRVAGAYWCDRCDAFMDTLDMQDYEDGITEGEFKYMDGYPLANTKATGGD</sequence>
<name>A0A0F9S0F9_9ZZZZ</name>
<reference evidence="1" key="1">
    <citation type="journal article" date="2015" name="Nature">
        <title>Complex archaea that bridge the gap between prokaryotes and eukaryotes.</title>
        <authorList>
            <person name="Spang A."/>
            <person name="Saw J.H."/>
            <person name="Jorgensen S.L."/>
            <person name="Zaremba-Niedzwiedzka K."/>
            <person name="Martijn J."/>
            <person name="Lind A.E."/>
            <person name="van Eijk R."/>
            <person name="Schleper C."/>
            <person name="Guy L."/>
            <person name="Ettema T.J."/>
        </authorList>
    </citation>
    <scope>NUCLEOTIDE SEQUENCE</scope>
</reference>
<evidence type="ECO:0000313" key="1">
    <source>
        <dbReference type="EMBL" id="KKN62245.1"/>
    </source>
</evidence>
<proteinExistence type="predicted"/>
<comment type="caution">
    <text evidence="1">The sequence shown here is derived from an EMBL/GenBank/DDBJ whole genome shotgun (WGS) entry which is preliminary data.</text>
</comment>
<protein>
    <submittedName>
        <fullName evidence="1">Uncharacterized protein</fullName>
    </submittedName>
</protein>
<gene>
    <name evidence="1" type="ORF">LCGC14_0513820</name>
</gene>
<organism evidence="1">
    <name type="scientific">marine sediment metagenome</name>
    <dbReference type="NCBI Taxonomy" id="412755"/>
    <lineage>
        <taxon>unclassified sequences</taxon>
        <taxon>metagenomes</taxon>
        <taxon>ecological metagenomes</taxon>
    </lineage>
</organism>
<dbReference type="EMBL" id="LAZR01000631">
    <property type="protein sequence ID" value="KKN62245.1"/>
    <property type="molecule type" value="Genomic_DNA"/>
</dbReference>